<comment type="cofactor">
    <cofactor evidence="1">
        <name>heme</name>
        <dbReference type="ChEBI" id="CHEBI:30413"/>
    </cofactor>
</comment>
<evidence type="ECO:0000313" key="11">
    <source>
        <dbReference type="Proteomes" id="UP001642520"/>
    </source>
</evidence>
<dbReference type="PRINTS" id="PR00463">
    <property type="entry name" value="EP450I"/>
</dbReference>
<evidence type="ECO:0000256" key="4">
    <source>
        <dbReference type="ARBA" id="ARBA00022723"/>
    </source>
</evidence>
<keyword evidence="7 8" id="KW-0503">Monooxygenase</keyword>
<evidence type="ECO:0000256" key="3">
    <source>
        <dbReference type="ARBA" id="ARBA00022617"/>
    </source>
</evidence>
<keyword evidence="5 8" id="KW-0560">Oxidoreductase</keyword>
<dbReference type="PANTHER" id="PTHR24300">
    <property type="entry name" value="CYTOCHROME P450 508A4-RELATED"/>
    <property type="match status" value="1"/>
</dbReference>
<keyword evidence="4 8" id="KW-0479">Metal-binding</keyword>
<dbReference type="InterPro" id="IPR017972">
    <property type="entry name" value="Cyt_P450_CS"/>
</dbReference>
<dbReference type="InterPro" id="IPR001128">
    <property type="entry name" value="Cyt_P450"/>
</dbReference>
<evidence type="ECO:0000256" key="2">
    <source>
        <dbReference type="ARBA" id="ARBA00010617"/>
    </source>
</evidence>
<evidence type="ECO:0000256" key="8">
    <source>
        <dbReference type="RuleBase" id="RU000461"/>
    </source>
</evidence>
<accession>A0ABP1NHD9</accession>
<dbReference type="InterPro" id="IPR036396">
    <property type="entry name" value="Cyt_P450_sf"/>
</dbReference>
<dbReference type="PRINTS" id="PR00385">
    <property type="entry name" value="P450"/>
</dbReference>
<dbReference type="PANTHER" id="PTHR24300:SF376">
    <property type="entry name" value="CYTOCHROME P450 15A1"/>
    <property type="match status" value="1"/>
</dbReference>
<feature type="signal peptide" evidence="9">
    <location>
        <begin position="1"/>
        <end position="18"/>
    </location>
</feature>
<proteinExistence type="inferred from homology"/>
<sequence length="505" mass="59367">MSPILILILLSLIGYKIYEFFTSVPPNVPPCLPRLPIVGSYWHLLWRNYNSPIEAIQYYVNKLRSRILTCYLGDAMAVIVTDYKSIKEVLSREEFDGRTSEIDIILDRSFRKKLGIFFTEEKFLQEQKRFILRNMRDFGFGRRYEKYEAIMMEEMNLLVKMLKEGPINDKEKAYLKNGLIRFPDILYPYTANSIWEIIFGERFDRSEFHKLNDFCTSALQFQRSGNPIGGAIAYFWYLKYFGNMFGYKEFIDSNKRMVKFIEEYLERNRHADQDEDRGVLGRYLEEVKKNENVTSNFTEQQLIMTIVDIMFPSVSIVPSTIVTIIKLVMHHPEVMRNVQKEIDRVVGIGRLVTWNDRKSLPYVEATIRETFRYETLTPTTVLHRALKDTTINGYNVPMNTVMVVSLKSINQDPDLWGDPEKFRPERFLNEDGQLVKDFTLPFGLGRRMCIAETFSRYHMFEVFAVLLQNFNFSFVEGEPTGLEDKVPGLVITPKETWVRVEPRYA</sequence>
<dbReference type="Gene3D" id="1.10.630.10">
    <property type="entry name" value="Cytochrome P450"/>
    <property type="match status" value="1"/>
</dbReference>
<evidence type="ECO:0000256" key="5">
    <source>
        <dbReference type="ARBA" id="ARBA00023002"/>
    </source>
</evidence>
<feature type="chain" id="PRO_5045437738" description="Cytochrome P450" evidence="9">
    <location>
        <begin position="19"/>
        <end position="505"/>
    </location>
</feature>
<gene>
    <name evidence="10" type="ORF">XYLVIOL_LOCUS3731</name>
</gene>
<organism evidence="10 11">
    <name type="scientific">Xylocopa violacea</name>
    <name type="common">Violet carpenter bee</name>
    <name type="synonym">Apis violacea</name>
    <dbReference type="NCBI Taxonomy" id="135666"/>
    <lineage>
        <taxon>Eukaryota</taxon>
        <taxon>Metazoa</taxon>
        <taxon>Ecdysozoa</taxon>
        <taxon>Arthropoda</taxon>
        <taxon>Hexapoda</taxon>
        <taxon>Insecta</taxon>
        <taxon>Pterygota</taxon>
        <taxon>Neoptera</taxon>
        <taxon>Endopterygota</taxon>
        <taxon>Hymenoptera</taxon>
        <taxon>Apocrita</taxon>
        <taxon>Aculeata</taxon>
        <taxon>Apoidea</taxon>
        <taxon>Anthophila</taxon>
        <taxon>Apidae</taxon>
        <taxon>Xylocopa</taxon>
        <taxon>Xylocopa</taxon>
    </lineage>
</organism>
<evidence type="ECO:0000313" key="10">
    <source>
        <dbReference type="EMBL" id="CAL7939198.1"/>
    </source>
</evidence>
<protein>
    <recommendedName>
        <fullName evidence="12">Cytochrome P450</fullName>
    </recommendedName>
</protein>
<reference evidence="10 11" key="1">
    <citation type="submission" date="2024-08" db="EMBL/GenBank/DDBJ databases">
        <authorList>
            <person name="Will J Nash"/>
            <person name="Angela Man"/>
            <person name="Seanna McTaggart"/>
            <person name="Kendall Baker"/>
            <person name="Tom Barker"/>
            <person name="Leah Catchpole"/>
            <person name="Alex Durrant"/>
            <person name="Karim Gharbi"/>
            <person name="Naomi Irish"/>
            <person name="Gemy Kaithakottil"/>
            <person name="Debby Ku"/>
            <person name="Aaliyah Providence"/>
            <person name="Felix Shaw"/>
            <person name="David Swarbreck"/>
            <person name="Chris Watkins"/>
            <person name="Ann M. McCartney"/>
            <person name="Giulio Formenti"/>
            <person name="Alice Mouton"/>
            <person name="Noel Vella"/>
            <person name="Bjorn M von Reumont"/>
            <person name="Adriana Vella"/>
            <person name="Wilfried Haerty"/>
        </authorList>
    </citation>
    <scope>NUCLEOTIDE SEQUENCE [LARGE SCALE GENOMIC DNA]</scope>
</reference>
<dbReference type="EMBL" id="CAXAJV020001289">
    <property type="protein sequence ID" value="CAL7939198.1"/>
    <property type="molecule type" value="Genomic_DNA"/>
</dbReference>
<comment type="similarity">
    <text evidence="2 8">Belongs to the cytochrome P450 family.</text>
</comment>
<dbReference type="InterPro" id="IPR002401">
    <property type="entry name" value="Cyt_P450_E_grp-I"/>
</dbReference>
<evidence type="ECO:0000256" key="7">
    <source>
        <dbReference type="ARBA" id="ARBA00023033"/>
    </source>
</evidence>
<dbReference type="InterPro" id="IPR050182">
    <property type="entry name" value="Cytochrome_P450_fam2"/>
</dbReference>
<keyword evidence="9" id="KW-0732">Signal</keyword>
<dbReference type="SUPFAM" id="SSF48264">
    <property type="entry name" value="Cytochrome P450"/>
    <property type="match status" value="1"/>
</dbReference>
<keyword evidence="6 8" id="KW-0408">Iron</keyword>
<keyword evidence="3 8" id="KW-0349">Heme</keyword>
<comment type="caution">
    <text evidence="10">The sequence shown here is derived from an EMBL/GenBank/DDBJ whole genome shotgun (WGS) entry which is preliminary data.</text>
</comment>
<evidence type="ECO:0000256" key="6">
    <source>
        <dbReference type="ARBA" id="ARBA00023004"/>
    </source>
</evidence>
<evidence type="ECO:0000256" key="1">
    <source>
        <dbReference type="ARBA" id="ARBA00001971"/>
    </source>
</evidence>
<evidence type="ECO:0008006" key="12">
    <source>
        <dbReference type="Google" id="ProtNLM"/>
    </source>
</evidence>
<name>A0ABP1NHD9_XYLVO</name>
<keyword evidence="11" id="KW-1185">Reference proteome</keyword>
<dbReference type="PROSITE" id="PS00086">
    <property type="entry name" value="CYTOCHROME_P450"/>
    <property type="match status" value="1"/>
</dbReference>
<dbReference type="Proteomes" id="UP001642520">
    <property type="component" value="Unassembled WGS sequence"/>
</dbReference>
<dbReference type="Pfam" id="PF00067">
    <property type="entry name" value="p450"/>
    <property type="match status" value="1"/>
</dbReference>
<evidence type="ECO:0000256" key="9">
    <source>
        <dbReference type="SAM" id="SignalP"/>
    </source>
</evidence>